<feature type="domain" description="TRNA-binding" evidence="17">
    <location>
        <begin position="39"/>
        <end position="149"/>
    </location>
</feature>
<dbReference type="SUPFAM" id="SSF55681">
    <property type="entry name" value="Class II aaRS and biotin synthetases"/>
    <property type="match status" value="1"/>
</dbReference>
<dbReference type="GO" id="GO:0006432">
    <property type="term" value="P:phenylalanyl-tRNA aminoacylation"/>
    <property type="evidence" value="ECO:0007669"/>
    <property type="project" value="UniProtKB-UniRule"/>
</dbReference>
<dbReference type="Gene3D" id="3.30.56.10">
    <property type="match status" value="2"/>
</dbReference>
<dbReference type="HAMAP" id="MF_00283">
    <property type="entry name" value="Phe_tRNA_synth_beta1"/>
    <property type="match status" value="1"/>
</dbReference>
<dbReference type="NCBIfam" id="TIGR00472">
    <property type="entry name" value="pheT_bact"/>
    <property type="match status" value="1"/>
</dbReference>
<dbReference type="FunFam" id="3.50.40.10:FF:000001">
    <property type="entry name" value="Phenylalanine--tRNA ligase beta subunit"/>
    <property type="match status" value="1"/>
</dbReference>
<dbReference type="SUPFAM" id="SSF50249">
    <property type="entry name" value="Nucleic acid-binding proteins"/>
    <property type="match status" value="1"/>
</dbReference>
<dbReference type="InterPro" id="IPR012340">
    <property type="entry name" value="NA-bd_OB-fold"/>
</dbReference>
<dbReference type="InterPro" id="IPR002547">
    <property type="entry name" value="tRNA-bd_dom"/>
</dbReference>
<evidence type="ECO:0000259" key="19">
    <source>
        <dbReference type="PROSITE" id="PS51483"/>
    </source>
</evidence>
<evidence type="ECO:0000313" key="21">
    <source>
        <dbReference type="Proteomes" id="UP000769766"/>
    </source>
</evidence>
<comment type="subcellular location">
    <subcellularLocation>
        <location evidence="1 15">Cytoplasm</location>
    </subcellularLocation>
</comment>
<dbReference type="InterPro" id="IPR005147">
    <property type="entry name" value="tRNA_synthase_B5-dom"/>
</dbReference>
<dbReference type="InterPro" id="IPR020825">
    <property type="entry name" value="Phe-tRNA_synthase-like_B3/B4"/>
</dbReference>
<protein>
    <recommendedName>
        <fullName evidence="15">Phenylalanine--tRNA ligase beta subunit</fullName>
        <ecNumber evidence="15">6.1.1.20</ecNumber>
    </recommendedName>
    <alternativeName>
        <fullName evidence="15">Phenylalanyl-tRNA synthetase beta subunit</fullName>
        <shortName evidence="15">PheRS</shortName>
    </alternativeName>
</protein>
<dbReference type="PANTHER" id="PTHR10947">
    <property type="entry name" value="PHENYLALANYL-TRNA SYNTHETASE BETA CHAIN AND LEUCINE-RICH REPEAT-CONTAINING PROTEIN 47"/>
    <property type="match status" value="1"/>
</dbReference>
<dbReference type="CDD" id="cd00769">
    <property type="entry name" value="PheRS_beta_core"/>
    <property type="match status" value="1"/>
</dbReference>
<comment type="cofactor">
    <cofactor evidence="15">
        <name>Mg(2+)</name>
        <dbReference type="ChEBI" id="CHEBI:18420"/>
    </cofactor>
    <text evidence="15">Binds 2 magnesium ions per tetramer.</text>
</comment>
<dbReference type="SUPFAM" id="SSF56037">
    <property type="entry name" value="PheT/TilS domain"/>
    <property type="match status" value="1"/>
</dbReference>
<dbReference type="CDD" id="cd02796">
    <property type="entry name" value="tRNA_bind_bactPheRS"/>
    <property type="match status" value="1"/>
</dbReference>
<evidence type="ECO:0000313" key="20">
    <source>
        <dbReference type="EMBL" id="MBI2877854.1"/>
    </source>
</evidence>
<organism evidence="20 21">
    <name type="scientific">Tectimicrobiota bacterium</name>
    <dbReference type="NCBI Taxonomy" id="2528274"/>
    <lineage>
        <taxon>Bacteria</taxon>
        <taxon>Pseudomonadati</taxon>
        <taxon>Nitrospinota/Tectimicrobiota group</taxon>
        <taxon>Candidatus Tectimicrobiota</taxon>
    </lineage>
</organism>
<dbReference type="SUPFAM" id="SSF46955">
    <property type="entry name" value="Putative DNA-binding domain"/>
    <property type="match status" value="1"/>
</dbReference>
<accession>A0A932CR12</accession>
<keyword evidence="8 15" id="KW-0547">Nucleotide-binding</keyword>
<dbReference type="EC" id="6.1.1.20" evidence="15"/>
<dbReference type="SUPFAM" id="SSF54991">
    <property type="entry name" value="Anticodon-binding domain of PheRS"/>
    <property type="match status" value="1"/>
</dbReference>
<feature type="domain" description="B5" evidence="19">
    <location>
        <begin position="403"/>
        <end position="479"/>
    </location>
</feature>
<evidence type="ECO:0000256" key="15">
    <source>
        <dbReference type="HAMAP-Rule" id="MF_00283"/>
    </source>
</evidence>
<comment type="similarity">
    <text evidence="2 15">Belongs to the phenylalanyl-tRNA synthetase beta subunit family. Type 1 subfamily.</text>
</comment>
<dbReference type="FunFam" id="3.30.70.380:FF:000001">
    <property type="entry name" value="Phenylalanine--tRNA ligase beta subunit"/>
    <property type="match status" value="1"/>
</dbReference>
<dbReference type="Gene3D" id="3.30.70.380">
    <property type="entry name" value="Ferrodoxin-fold anticodon-binding domain"/>
    <property type="match status" value="1"/>
</dbReference>
<evidence type="ECO:0000256" key="10">
    <source>
        <dbReference type="ARBA" id="ARBA00022842"/>
    </source>
</evidence>
<comment type="subunit">
    <text evidence="3 15">Tetramer of two alpha and two beta subunits.</text>
</comment>
<keyword evidence="10 15" id="KW-0460">Magnesium</keyword>
<dbReference type="InterPro" id="IPR045864">
    <property type="entry name" value="aa-tRNA-synth_II/BPL/LPL"/>
</dbReference>
<keyword evidence="11 16" id="KW-0694">RNA-binding</keyword>
<keyword evidence="13 15" id="KW-0030">Aminoacyl-tRNA synthetase</keyword>
<evidence type="ECO:0000256" key="16">
    <source>
        <dbReference type="PROSITE-ProRule" id="PRU00209"/>
    </source>
</evidence>
<dbReference type="FunFam" id="2.40.50.140:FF:000045">
    <property type="entry name" value="Phenylalanine--tRNA ligase beta subunit"/>
    <property type="match status" value="1"/>
</dbReference>
<evidence type="ECO:0000256" key="14">
    <source>
        <dbReference type="ARBA" id="ARBA00049255"/>
    </source>
</evidence>
<evidence type="ECO:0000256" key="12">
    <source>
        <dbReference type="ARBA" id="ARBA00022917"/>
    </source>
</evidence>
<dbReference type="InterPro" id="IPR004532">
    <property type="entry name" value="Phe-tRNA-ligase_IIc_bsu_bact"/>
</dbReference>
<dbReference type="Pfam" id="PF17759">
    <property type="entry name" value="tRNA_synthFbeta"/>
    <property type="match status" value="1"/>
</dbReference>
<dbReference type="PROSITE" id="PS51483">
    <property type="entry name" value="B5"/>
    <property type="match status" value="1"/>
</dbReference>
<dbReference type="GO" id="GO:0005524">
    <property type="term" value="F:ATP binding"/>
    <property type="evidence" value="ECO:0007669"/>
    <property type="project" value="UniProtKB-UniRule"/>
</dbReference>
<dbReference type="InterPro" id="IPR005146">
    <property type="entry name" value="B3/B4_tRNA-bd"/>
</dbReference>
<evidence type="ECO:0000259" key="18">
    <source>
        <dbReference type="PROSITE" id="PS51447"/>
    </source>
</evidence>
<dbReference type="Pfam" id="PF03147">
    <property type="entry name" value="FDX-ACB"/>
    <property type="match status" value="1"/>
</dbReference>
<evidence type="ECO:0000256" key="9">
    <source>
        <dbReference type="ARBA" id="ARBA00022840"/>
    </source>
</evidence>
<dbReference type="FunFam" id="3.30.56.10:FF:000002">
    <property type="entry name" value="Phenylalanine--tRNA ligase beta subunit"/>
    <property type="match status" value="1"/>
</dbReference>
<dbReference type="Proteomes" id="UP000769766">
    <property type="component" value="Unassembled WGS sequence"/>
</dbReference>
<evidence type="ECO:0000259" key="17">
    <source>
        <dbReference type="PROSITE" id="PS50886"/>
    </source>
</evidence>
<evidence type="ECO:0000256" key="11">
    <source>
        <dbReference type="ARBA" id="ARBA00022884"/>
    </source>
</evidence>
<comment type="caution">
    <text evidence="20">The sequence shown here is derived from an EMBL/GenBank/DDBJ whole genome shotgun (WGS) entry which is preliminary data.</text>
</comment>
<dbReference type="GO" id="GO:0000049">
    <property type="term" value="F:tRNA binding"/>
    <property type="evidence" value="ECO:0007669"/>
    <property type="project" value="UniProtKB-UniRule"/>
</dbReference>
<feature type="binding site" evidence="15">
    <location>
        <position position="466"/>
    </location>
    <ligand>
        <name>Mg(2+)</name>
        <dbReference type="ChEBI" id="CHEBI:18420"/>
        <note>shared with alpha subunit</note>
    </ligand>
</feature>
<sequence length="800" mass="88531">MKISIQWLKEFTEIDLSPKELADRLTMVGLEVEGLSELGQEYDKVVVGEILEIQPHGQVESLKLCRVDVHDGRGWLEIVCGAPNLSPGDRVPVALPGAVLEGNVEIRVAQIKGRRSEGMICSQTELGLGEGAYGAMILPQETPVGQPLADALGLKDTVLEVNVTPNRSDCLSILGIAREVAAITGTPLRMPGFGYREEGPPIGELASVQVEDPERCPRYTARLILGVQIQPSPVWVQKRLRAVGLRPINNVVDVTNYVLIELGQPLHAFDFDLLAERRIVVRRARPGEEFVSLDGVPRPLDPEMLVIADGEKASALGGIIGGWESQVRVGTQNILLESAYFDPLGIRRTSKRLGLQTDASYRFERGIDPEGVRFALDRAADLISYLSGGKMAQGAIDCYVKPIPSPEIRLRPARVNHVLGTSVPPQEMVEILGRLGMRVGEEERESFRVVVPSFRQDLTREVDLIEEIARHHGYDRVPTTLPRSRLSPALSLHQTGQRIRGAMLGCGLTEVINYSFIREEWLSWLGLPPEHPFMNFLSLRNPLSQEGKLMRTTLLPGLIQNLSLNFKWKAGGIRVFELGRVFWPVPGKSLPQERRHLAGAMAGITGHPLWEKGQAEDFFTLKGIVETLLDSLHLKERAFLPSEEPYFHPKRSACIEVNGQTVGHCGELRQSVAELFDLTPKAYLFELDCDRLASLAPGALSFRPLPRYPAVYRDLAVIVDNPVPCRQVEEVIRQAAAGLLARLEVFDLYTGEPVPPGKKSLAFSLTFQAEDRTLTDEEVNEVYSRILTQVQEALGGSLRA</sequence>
<evidence type="ECO:0000256" key="8">
    <source>
        <dbReference type="ARBA" id="ARBA00022741"/>
    </source>
</evidence>
<feature type="domain" description="FDX-ACB" evidence="18">
    <location>
        <begin position="706"/>
        <end position="799"/>
    </location>
</feature>
<dbReference type="Gene3D" id="3.50.40.10">
    <property type="entry name" value="Phenylalanyl-trna Synthetase, Chain B, domain 3"/>
    <property type="match status" value="1"/>
</dbReference>
<dbReference type="GO" id="GO:0009328">
    <property type="term" value="C:phenylalanine-tRNA ligase complex"/>
    <property type="evidence" value="ECO:0007669"/>
    <property type="project" value="TreeGrafter"/>
</dbReference>
<keyword evidence="4 15" id="KW-0963">Cytoplasm</keyword>
<feature type="binding site" evidence="15">
    <location>
        <position position="457"/>
    </location>
    <ligand>
        <name>Mg(2+)</name>
        <dbReference type="ChEBI" id="CHEBI:18420"/>
        <note>shared with alpha subunit</note>
    </ligand>
</feature>
<proteinExistence type="inferred from homology"/>
<dbReference type="Pfam" id="PF03483">
    <property type="entry name" value="B3_4"/>
    <property type="match status" value="1"/>
</dbReference>
<feature type="binding site" evidence="15">
    <location>
        <position position="463"/>
    </location>
    <ligand>
        <name>Mg(2+)</name>
        <dbReference type="ChEBI" id="CHEBI:18420"/>
        <note>shared with alpha subunit</note>
    </ligand>
</feature>
<dbReference type="InterPro" id="IPR033714">
    <property type="entry name" value="tRNA_bind_bactPheRS"/>
</dbReference>
<dbReference type="PROSITE" id="PS51447">
    <property type="entry name" value="FDX_ACB"/>
    <property type="match status" value="1"/>
</dbReference>
<dbReference type="SMART" id="SM00896">
    <property type="entry name" value="FDX-ACB"/>
    <property type="match status" value="1"/>
</dbReference>
<dbReference type="InterPro" id="IPR036690">
    <property type="entry name" value="Fdx_antiC-bd_sf"/>
</dbReference>
<dbReference type="AlphaFoldDB" id="A0A932CR12"/>
<dbReference type="Gene3D" id="3.30.930.10">
    <property type="entry name" value="Bira Bifunctional Protein, Domain 2"/>
    <property type="match status" value="1"/>
</dbReference>
<evidence type="ECO:0000256" key="6">
    <source>
        <dbReference type="ARBA" id="ARBA00022598"/>
    </source>
</evidence>
<evidence type="ECO:0000256" key="2">
    <source>
        <dbReference type="ARBA" id="ARBA00008653"/>
    </source>
</evidence>
<dbReference type="PROSITE" id="PS50886">
    <property type="entry name" value="TRBD"/>
    <property type="match status" value="1"/>
</dbReference>
<evidence type="ECO:0000256" key="1">
    <source>
        <dbReference type="ARBA" id="ARBA00004496"/>
    </source>
</evidence>
<evidence type="ECO:0000256" key="5">
    <source>
        <dbReference type="ARBA" id="ARBA00022555"/>
    </source>
</evidence>
<evidence type="ECO:0000256" key="7">
    <source>
        <dbReference type="ARBA" id="ARBA00022723"/>
    </source>
</evidence>
<dbReference type="EMBL" id="JACPRF010000408">
    <property type="protein sequence ID" value="MBI2877854.1"/>
    <property type="molecule type" value="Genomic_DNA"/>
</dbReference>
<reference evidence="20" key="1">
    <citation type="submission" date="2020-07" db="EMBL/GenBank/DDBJ databases">
        <title>Huge and variable diversity of episymbiotic CPR bacteria and DPANN archaea in groundwater ecosystems.</title>
        <authorList>
            <person name="He C.Y."/>
            <person name="Keren R."/>
            <person name="Whittaker M."/>
            <person name="Farag I.F."/>
            <person name="Doudna J."/>
            <person name="Cate J.H.D."/>
            <person name="Banfield J.F."/>
        </authorList>
    </citation>
    <scope>NUCLEOTIDE SEQUENCE</scope>
    <source>
        <strain evidence="20">NC_groundwater_672_Ag_B-0.1um_62_36</strain>
    </source>
</reference>
<evidence type="ECO:0000256" key="13">
    <source>
        <dbReference type="ARBA" id="ARBA00023146"/>
    </source>
</evidence>
<keyword evidence="7 15" id="KW-0479">Metal-binding</keyword>
<gene>
    <name evidence="15" type="primary">pheT</name>
    <name evidence="20" type="ORF">HYY20_13345</name>
</gene>
<dbReference type="GO" id="GO:0004826">
    <property type="term" value="F:phenylalanine-tRNA ligase activity"/>
    <property type="evidence" value="ECO:0007669"/>
    <property type="project" value="UniProtKB-UniRule"/>
</dbReference>
<keyword evidence="5 16" id="KW-0820">tRNA-binding</keyword>
<keyword evidence="12 15" id="KW-0648">Protein biosynthesis</keyword>
<dbReference type="InterPro" id="IPR041616">
    <property type="entry name" value="PheRS_beta_core"/>
</dbReference>
<dbReference type="InterPro" id="IPR005121">
    <property type="entry name" value="Fdx_antiC-bd"/>
</dbReference>
<dbReference type="InterPro" id="IPR009061">
    <property type="entry name" value="DNA-bd_dom_put_sf"/>
</dbReference>
<name>A0A932CR12_UNCTE</name>
<dbReference type="InterPro" id="IPR045060">
    <property type="entry name" value="Phe-tRNA-ligase_IIc_bsu"/>
</dbReference>
<dbReference type="GO" id="GO:0000287">
    <property type="term" value="F:magnesium ion binding"/>
    <property type="evidence" value="ECO:0007669"/>
    <property type="project" value="UniProtKB-UniRule"/>
</dbReference>
<keyword evidence="6 15" id="KW-0436">Ligase</keyword>
<dbReference type="SMART" id="SM00873">
    <property type="entry name" value="B3_4"/>
    <property type="match status" value="1"/>
</dbReference>
<comment type="catalytic activity">
    <reaction evidence="14 15">
        <text>tRNA(Phe) + L-phenylalanine + ATP = L-phenylalanyl-tRNA(Phe) + AMP + diphosphate + H(+)</text>
        <dbReference type="Rhea" id="RHEA:19413"/>
        <dbReference type="Rhea" id="RHEA-COMP:9668"/>
        <dbReference type="Rhea" id="RHEA-COMP:9699"/>
        <dbReference type="ChEBI" id="CHEBI:15378"/>
        <dbReference type="ChEBI" id="CHEBI:30616"/>
        <dbReference type="ChEBI" id="CHEBI:33019"/>
        <dbReference type="ChEBI" id="CHEBI:58095"/>
        <dbReference type="ChEBI" id="CHEBI:78442"/>
        <dbReference type="ChEBI" id="CHEBI:78531"/>
        <dbReference type="ChEBI" id="CHEBI:456215"/>
        <dbReference type="EC" id="6.1.1.20"/>
    </reaction>
</comment>
<dbReference type="SMART" id="SM00874">
    <property type="entry name" value="B5"/>
    <property type="match status" value="1"/>
</dbReference>
<evidence type="ECO:0000256" key="3">
    <source>
        <dbReference type="ARBA" id="ARBA00011209"/>
    </source>
</evidence>
<dbReference type="PANTHER" id="PTHR10947:SF0">
    <property type="entry name" value="PHENYLALANINE--TRNA LIGASE BETA SUBUNIT"/>
    <property type="match status" value="1"/>
</dbReference>
<feature type="binding site" evidence="15">
    <location>
        <position position="467"/>
    </location>
    <ligand>
        <name>Mg(2+)</name>
        <dbReference type="ChEBI" id="CHEBI:18420"/>
        <note>shared with alpha subunit</note>
    </ligand>
</feature>
<keyword evidence="9 15" id="KW-0067">ATP-binding</keyword>
<dbReference type="Pfam" id="PF03484">
    <property type="entry name" value="B5"/>
    <property type="match status" value="1"/>
</dbReference>
<evidence type="ECO:0000256" key="4">
    <source>
        <dbReference type="ARBA" id="ARBA00022490"/>
    </source>
</evidence>
<dbReference type="Gene3D" id="2.40.50.140">
    <property type="entry name" value="Nucleic acid-binding proteins"/>
    <property type="match status" value="1"/>
</dbReference>
<dbReference type="Pfam" id="PF01588">
    <property type="entry name" value="tRNA_bind"/>
    <property type="match status" value="1"/>
</dbReference>